<feature type="region of interest" description="Disordered" evidence="1">
    <location>
        <begin position="51"/>
        <end position="112"/>
    </location>
</feature>
<proteinExistence type="predicted"/>
<feature type="compositionally biased region" description="Basic and acidic residues" evidence="1">
    <location>
        <begin position="144"/>
        <end position="194"/>
    </location>
</feature>
<gene>
    <name evidence="2" type="ORF">B0A48_04622</name>
</gene>
<evidence type="ECO:0000313" key="3">
    <source>
        <dbReference type="Proteomes" id="UP000192596"/>
    </source>
</evidence>
<evidence type="ECO:0000256" key="1">
    <source>
        <dbReference type="SAM" id="MobiDB-lite"/>
    </source>
</evidence>
<keyword evidence="3" id="KW-1185">Reference proteome</keyword>
<feature type="region of interest" description="Disordered" evidence="1">
    <location>
        <begin position="1"/>
        <end position="21"/>
    </location>
</feature>
<evidence type="ECO:0000313" key="2">
    <source>
        <dbReference type="EMBL" id="OQO10264.1"/>
    </source>
</evidence>
<accession>A0A1V8TG63</accession>
<dbReference type="InParanoid" id="A0A1V8TG63"/>
<comment type="caution">
    <text evidence="2">The sequence shown here is derived from an EMBL/GenBank/DDBJ whole genome shotgun (WGS) entry which is preliminary data.</text>
</comment>
<protein>
    <submittedName>
        <fullName evidence="2">Uncharacterized protein</fullName>
    </submittedName>
</protein>
<feature type="region of interest" description="Disordered" evidence="1">
    <location>
        <begin position="133"/>
        <end position="233"/>
    </location>
</feature>
<feature type="compositionally biased region" description="Low complexity" evidence="1">
    <location>
        <begin position="1"/>
        <end position="16"/>
    </location>
</feature>
<sequence>MGLTSSKPSPPTTKTTGIEVKRNDLYSVNAGVPLHEQPWADPNHLIHHKLDHNVTPVPKTHPNPLAPANPDRRKAPKLKISPLTPKPSHDDPDAILPVRPTSPEITLPSPAPTKHRLSALIDLDAVAGDAQVRSPSGHLLTASEAKERDDWPKSVRERKEAIRRKVSEVRDREGNEGKSGDGSGEREVFGHESEVSVGQARAELQVKEDRDRAEEEKRRREAAAEAERERRAPLKGKLACGGCVIM</sequence>
<dbReference type="EMBL" id="NAJO01000009">
    <property type="protein sequence ID" value="OQO10264.1"/>
    <property type="molecule type" value="Genomic_DNA"/>
</dbReference>
<name>A0A1V8TG63_9PEZI</name>
<organism evidence="2 3">
    <name type="scientific">Cryoendolithus antarcticus</name>
    <dbReference type="NCBI Taxonomy" id="1507870"/>
    <lineage>
        <taxon>Eukaryota</taxon>
        <taxon>Fungi</taxon>
        <taxon>Dikarya</taxon>
        <taxon>Ascomycota</taxon>
        <taxon>Pezizomycotina</taxon>
        <taxon>Dothideomycetes</taxon>
        <taxon>Dothideomycetidae</taxon>
        <taxon>Cladosporiales</taxon>
        <taxon>Cladosporiaceae</taxon>
        <taxon>Cryoendolithus</taxon>
    </lineage>
</organism>
<dbReference type="AlphaFoldDB" id="A0A1V8TG63"/>
<feature type="compositionally biased region" description="Basic and acidic residues" evidence="1">
    <location>
        <begin position="204"/>
        <end position="232"/>
    </location>
</feature>
<reference evidence="3" key="1">
    <citation type="submission" date="2017-03" db="EMBL/GenBank/DDBJ databases">
        <title>Genomes of endolithic fungi from Antarctica.</title>
        <authorList>
            <person name="Coleine C."/>
            <person name="Masonjones S."/>
            <person name="Stajich J.E."/>
        </authorList>
    </citation>
    <scope>NUCLEOTIDE SEQUENCE [LARGE SCALE GENOMIC DNA]</scope>
    <source>
        <strain evidence="3">CCFEE 5527</strain>
    </source>
</reference>
<dbReference type="Proteomes" id="UP000192596">
    <property type="component" value="Unassembled WGS sequence"/>
</dbReference>